<comment type="subunit">
    <text evidence="13">F-type ATPases have 2 components, F(1) - the catalytic core - and F(0) - the membrane proton channel. F(1) has five subunits: alpha(3), beta(3), gamma(1), delta(1), epsilon(1). F(0) has four main subunits: a(1), b(2) and c(10-14). The alpha and beta chains form an alternating ring which encloses part of the gamma chain. F(1) is attached to F(0) by a central stalk formed by the gamma and epsilon chains, while a peripheral stalk is formed by the delta and b chains.</text>
</comment>
<dbReference type="KEGG" id="alq:C7Y71_001705"/>
<evidence type="ECO:0000313" key="18">
    <source>
        <dbReference type="EMBL" id="QFQ11836.1"/>
    </source>
</evidence>
<keyword evidence="17" id="KW-0175">Coiled coil</keyword>
<dbReference type="EMBL" id="CP033459">
    <property type="protein sequence ID" value="QFQ11836.1"/>
    <property type="molecule type" value="Genomic_DNA"/>
</dbReference>
<reference evidence="18 19" key="1">
    <citation type="submission" date="2018-11" db="EMBL/GenBank/DDBJ databases">
        <authorList>
            <person name="Na S.W."/>
            <person name="Baik M."/>
        </authorList>
    </citation>
    <scope>NUCLEOTIDE SEQUENCE [LARGE SCALE GENOMIC DNA]</scope>
    <source>
        <strain evidence="18 19">E39</strain>
    </source>
</reference>
<dbReference type="InterPro" id="IPR005864">
    <property type="entry name" value="ATP_synth_F0_bsu_bac"/>
</dbReference>
<dbReference type="NCBIfam" id="TIGR01144">
    <property type="entry name" value="ATP_synt_b"/>
    <property type="match status" value="1"/>
</dbReference>
<keyword evidence="4 15" id="KW-0138">CF(0)</keyword>
<gene>
    <name evidence="15 18" type="primary">atpF</name>
    <name evidence="18" type="ORF">C7Y71_001705</name>
</gene>
<evidence type="ECO:0000256" key="3">
    <source>
        <dbReference type="ARBA" id="ARBA00022475"/>
    </source>
</evidence>
<keyword evidence="2 15" id="KW-0813">Transport</keyword>
<comment type="subcellular location">
    <subcellularLocation>
        <location evidence="15">Cell membrane</location>
        <topology evidence="15">Single-pass membrane protein</topology>
    </subcellularLocation>
    <subcellularLocation>
        <location evidence="14">Endomembrane system</location>
        <topology evidence="14">Single-pass membrane protein</topology>
    </subcellularLocation>
</comment>
<evidence type="ECO:0000256" key="9">
    <source>
        <dbReference type="ARBA" id="ARBA00023136"/>
    </source>
</evidence>
<dbReference type="AlphaFoldDB" id="A0A5P8E4H7"/>
<evidence type="ECO:0000256" key="6">
    <source>
        <dbReference type="ARBA" id="ARBA00022781"/>
    </source>
</evidence>
<comment type="function">
    <text evidence="12">Component of the F(0) channel, it forms part of the peripheral stalk, linking F(1) to F(0). The b'-subunit is a diverged and duplicated form of b found in plants and photosynthetic bacteria.</text>
</comment>
<accession>A0A5P8E4H7</accession>
<comment type="subunit">
    <text evidence="15">F-type ATPases have 2 components, F(1) - the catalytic core - and F(0) - the membrane proton channel. F(1) has five subunits: alpha(3), beta(3), gamma(1), delta(1), epsilon(1). F(0) has three main subunits: a(1), b(2) and c(10-14). The alpha and beta chains form an alternating ring which encloses part of the gamma chain. F(1) is attached to F(0) by a central stalk formed by the gamma and epsilon chains, while a peripheral stalk is formed by the delta and b chains.</text>
</comment>
<feature type="coiled-coil region" evidence="17">
    <location>
        <begin position="48"/>
        <end position="75"/>
    </location>
</feature>
<keyword evidence="9 15" id="KW-0472">Membrane</keyword>
<evidence type="ECO:0000256" key="7">
    <source>
        <dbReference type="ARBA" id="ARBA00022989"/>
    </source>
</evidence>
<dbReference type="RefSeq" id="WP_111897788.1">
    <property type="nucleotide sequence ID" value="NZ_CP033459.1"/>
</dbReference>
<evidence type="ECO:0000256" key="4">
    <source>
        <dbReference type="ARBA" id="ARBA00022547"/>
    </source>
</evidence>
<keyword evidence="7 15" id="KW-1133">Transmembrane helix</keyword>
<keyword evidence="19" id="KW-1185">Reference proteome</keyword>
<dbReference type="CDD" id="cd06503">
    <property type="entry name" value="ATP-synt_Fo_b"/>
    <property type="match status" value="1"/>
</dbReference>
<dbReference type="PANTHER" id="PTHR33445:SF1">
    <property type="entry name" value="ATP SYNTHASE SUBUNIT B"/>
    <property type="match status" value="1"/>
</dbReference>
<dbReference type="PANTHER" id="PTHR33445">
    <property type="entry name" value="ATP SYNTHASE SUBUNIT B', CHLOROPLASTIC"/>
    <property type="match status" value="1"/>
</dbReference>
<keyword evidence="6 15" id="KW-0375">Hydrogen ion transport</keyword>
<dbReference type="GO" id="GO:0045259">
    <property type="term" value="C:proton-transporting ATP synthase complex"/>
    <property type="evidence" value="ECO:0007669"/>
    <property type="project" value="UniProtKB-KW"/>
</dbReference>
<dbReference type="HAMAP" id="MF_01398">
    <property type="entry name" value="ATP_synth_b_bprime"/>
    <property type="match status" value="1"/>
</dbReference>
<dbReference type="Gene3D" id="1.20.5.620">
    <property type="entry name" value="F1F0 ATP synthase subunit B, membrane domain"/>
    <property type="match status" value="1"/>
</dbReference>
<dbReference type="GO" id="GO:0012505">
    <property type="term" value="C:endomembrane system"/>
    <property type="evidence" value="ECO:0007669"/>
    <property type="project" value="UniProtKB-SubCell"/>
</dbReference>
<evidence type="ECO:0000256" key="8">
    <source>
        <dbReference type="ARBA" id="ARBA00023065"/>
    </source>
</evidence>
<organism evidence="18 19">
    <name type="scientific">Pseudoprevotella muciniphila</name>
    <dbReference type="NCBI Taxonomy" id="2133944"/>
    <lineage>
        <taxon>Bacteria</taxon>
        <taxon>Pseudomonadati</taxon>
        <taxon>Bacteroidota</taxon>
        <taxon>Bacteroidia</taxon>
        <taxon>Bacteroidales</taxon>
        <taxon>Prevotellaceae</taxon>
        <taxon>Pseudoprevotella</taxon>
    </lineage>
</organism>
<feature type="transmembrane region" description="Helical" evidence="15">
    <location>
        <begin position="12"/>
        <end position="29"/>
    </location>
</feature>
<dbReference type="Pfam" id="PF00430">
    <property type="entry name" value="ATP-synt_B"/>
    <property type="match status" value="1"/>
</dbReference>
<dbReference type="SUPFAM" id="SSF81573">
    <property type="entry name" value="F1F0 ATP synthase subunit B, membrane domain"/>
    <property type="match status" value="1"/>
</dbReference>
<keyword evidence="8 15" id="KW-0406">Ion transport</keyword>
<evidence type="ECO:0000256" key="16">
    <source>
        <dbReference type="RuleBase" id="RU003848"/>
    </source>
</evidence>
<proteinExistence type="inferred from homology"/>
<dbReference type="OrthoDB" id="9795289at2"/>
<comment type="function">
    <text evidence="11 15">F(1)F(0) ATP synthase produces ATP from ADP in the presence of a proton or sodium gradient. F-type ATPases consist of two structural domains, F(1) containing the extramembraneous catalytic core and F(0) containing the membrane proton channel, linked together by a central stalk and a peripheral stalk. During catalysis, ATP synthesis in the catalytic domain of F(1) is coupled via a rotary mechanism of the central stalk subunits to proton translocation.</text>
</comment>
<dbReference type="InterPro" id="IPR002146">
    <property type="entry name" value="ATP_synth_b/b'su_bac/chlpt"/>
</dbReference>
<evidence type="ECO:0000256" key="14">
    <source>
        <dbReference type="ARBA" id="ARBA00037847"/>
    </source>
</evidence>
<sequence length="168" mass="19082">MQNMPSILTPDFGLLFWMLLAFLVVFFLLKKYAFGAITGAVEERKNFIDESIKNAREANEKLANIKAESEKILMEARAKQADIIKEAMATRDNIIKASQVKAQTEGAKILEEAKAQIQVEKENALRDIRSQVADLSLQVAEKVVRRQIETDKEQELYIERLLDEVAKA</sequence>
<keyword evidence="3 15" id="KW-1003">Cell membrane</keyword>
<evidence type="ECO:0000256" key="2">
    <source>
        <dbReference type="ARBA" id="ARBA00022448"/>
    </source>
</evidence>
<evidence type="ECO:0000256" key="10">
    <source>
        <dbReference type="ARBA" id="ARBA00023310"/>
    </source>
</evidence>
<dbReference type="GO" id="GO:0046961">
    <property type="term" value="F:proton-transporting ATPase activity, rotational mechanism"/>
    <property type="evidence" value="ECO:0007669"/>
    <property type="project" value="TreeGrafter"/>
</dbReference>
<dbReference type="InterPro" id="IPR028987">
    <property type="entry name" value="ATP_synth_B-like_membr_sf"/>
</dbReference>
<dbReference type="GO" id="GO:0005886">
    <property type="term" value="C:plasma membrane"/>
    <property type="evidence" value="ECO:0007669"/>
    <property type="project" value="UniProtKB-SubCell"/>
</dbReference>
<protein>
    <recommendedName>
        <fullName evidence="15">ATP synthase subunit b</fullName>
    </recommendedName>
    <alternativeName>
        <fullName evidence="15">ATP synthase F(0) sector subunit b</fullName>
    </alternativeName>
    <alternativeName>
        <fullName evidence="15">ATPase subunit I</fullName>
    </alternativeName>
    <alternativeName>
        <fullName evidence="15">F-type ATPase subunit b</fullName>
        <shortName evidence="15">F-ATPase subunit b</shortName>
    </alternativeName>
</protein>
<name>A0A5P8E4H7_9BACT</name>
<evidence type="ECO:0000256" key="15">
    <source>
        <dbReference type="HAMAP-Rule" id="MF_01398"/>
    </source>
</evidence>
<evidence type="ECO:0000256" key="1">
    <source>
        <dbReference type="ARBA" id="ARBA00005513"/>
    </source>
</evidence>
<keyword evidence="5 15" id="KW-0812">Transmembrane</keyword>
<keyword evidence="10 15" id="KW-0066">ATP synthesis</keyword>
<evidence type="ECO:0000256" key="13">
    <source>
        <dbReference type="ARBA" id="ARBA00026054"/>
    </source>
</evidence>
<dbReference type="GO" id="GO:0046933">
    <property type="term" value="F:proton-transporting ATP synthase activity, rotational mechanism"/>
    <property type="evidence" value="ECO:0007669"/>
    <property type="project" value="UniProtKB-UniRule"/>
</dbReference>
<evidence type="ECO:0000313" key="19">
    <source>
        <dbReference type="Proteomes" id="UP000249375"/>
    </source>
</evidence>
<dbReference type="Proteomes" id="UP000249375">
    <property type="component" value="Chromosome"/>
</dbReference>
<evidence type="ECO:0000256" key="17">
    <source>
        <dbReference type="SAM" id="Coils"/>
    </source>
</evidence>
<evidence type="ECO:0000256" key="5">
    <source>
        <dbReference type="ARBA" id="ARBA00022692"/>
    </source>
</evidence>
<comment type="similarity">
    <text evidence="1 15 16">Belongs to the ATPase B chain family.</text>
</comment>
<dbReference type="InterPro" id="IPR050059">
    <property type="entry name" value="ATP_synthase_B_chain"/>
</dbReference>
<evidence type="ECO:0000256" key="11">
    <source>
        <dbReference type="ARBA" id="ARBA00025198"/>
    </source>
</evidence>
<evidence type="ECO:0000256" key="12">
    <source>
        <dbReference type="ARBA" id="ARBA00025614"/>
    </source>
</evidence>